<dbReference type="Proteomes" id="UP000008550">
    <property type="component" value="Chromosome"/>
</dbReference>
<organism evidence="2 3">
    <name type="scientific">Heliobacterium modesticaldum (strain ATCC 51547 / Ice1)</name>
    <dbReference type="NCBI Taxonomy" id="498761"/>
    <lineage>
        <taxon>Bacteria</taxon>
        <taxon>Bacillati</taxon>
        <taxon>Bacillota</taxon>
        <taxon>Clostridia</taxon>
        <taxon>Eubacteriales</taxon>
        <taxon>Heliobacteriaceae</taxon>
        <taxon>Heliomicrobium</taxon>
    </lineage>
</organism>
<evidence type="ECO:0000313" key="3">
    <source>
        <dbReference type="Proteomes" id="UP000008550"/>
    </source>
</evidence>
<proteinExistence type="predicted"/>
<sequence length="136" mass="15523">MKAVAARDGFFLIRRRQAYRQSGAARLQCPYEAWTNHNHSSDMEGAGILMTSSTLDSLQEERAKRLEEESATLNRRLQDVESRTEELQRRVHDLVLRLDEAISLNNLFLAYIESNGLTQDFKHFSEGLTPANGKVN</sequence>
<evidence type="ECO:0000256" key="1">
    <source>
        <dbReference type="SAM" id="Coils"/>
    </source>
</evidence>
<dbReference type="STRING" id="498761.HM1_0764"/>
<gene>
    <name evidence="2" type="ORF">HM1_0764</name>
</gene>
<dbReference type="HOGENOM" id="CLU_1872593_0_0_9"/>
<evidence type="ECO:0000313" key="2">
    <source>
        <dbReference type="EMBL" id="ABZ83792.1"/>
    </source>
</evidence>
<dbReference type="EMBL" id="CP000930">
    <property type="protein sequence ID" value="ABZ83792.1"/>
    <property type="molecule type" value="Genomic_DNA"/>
</dbReference>
<name>B0TB65_HELMI</name>
<protein>
    <submittedName>
        <fullName evidence="2">Uncharacterized protein</fullName>
    </submittedName>
</protein>
<keyword evidence="3" id="KW-1185">Reference proteome</keyword>
<accession>B0TB65</accession>
<dbReference type="AlphaFoldDB" id="B0TB65"/>
<dbReference type="KEGG" id="hmo:HM1_0764"/>
<reference evidence="2 3" key="1">
    <citation type="journal article" date="2008" name="J. Bacteriol.">
        <title>The genome of Heliobacterium modesticaldum, a phototrophic representative of the Firmicutes containing the simplest photosynthetic apparatus.</title>
        <authorList>
            <person name="Sattley W.M."/>
            <person name="Madigan M.T."/>
            <person name="Swingley W.D."/>
            <person name="Cheung P.C."/>
            <person name="Clocksin K.M."/>
            <person name="Conrad A.L."/>
            <person name="Dejesa L.C."/>
            <person name="Honchak B.M."/>
            <person name="Jung D.O."/>
            <person name="Karbach L.E."/>
            <person name="Kurdoglu A."/>
            <person name="Lahiri S."/>
            <person name="Mastrian S.D."/>
            <person name="Page L.E."/>
            <person name="Taylor H.L."/>
            <person name="Wang Z.T."/>
            <person name="Raymond J."/>
            <person name="Chen M."/>
            <person name="Blankenship R.E."/>
            <person name="Touchman J.W."/>
        </authorList>
    </citation>
    <scope>NUCLEOTIDE SEQUENCE [LARGE SCALE GENOMIC DNA]</scope>
    <source>
        <strain evidence="3">ATCC 51547 / Ice1</strain>
    </source>
</reference>
<keyword evidence="1" id="KW-0175">Coiled coil</keyword>
<feature type="coiled-coil region" evidence="1">
    <location>
        <begin position="63"/>
        <end position="97"/>
    </location>
</feature>